<sequence length="358" mass="36319">MQKTTTLFMDLPSCTSTSLILPLIVLLATSQGVLSATFTFVNKCDYTIWPGILANAGSPRLDSTGFELPQDSSRSFVAPTGWSGRFWGRTRCNFDGSGSGSCLTGDCGSGQVECNGLGAAPPATLAEFTLGSGGQDFYDVSLVDGYNLPMIVESSGGSGLCSTTGCSTDVNQQCPAELRVGEGDACKSACEAFGSAEYCCSGAFNTPATCKPSVYSQVFKSACPKSYSYAYDDATSTFTCTGADYTVTFCPSSSPSQKSSSYSTPVAGATSQQQGAGSGLEYSADGSGSGYPGSGAGTGTGTVTGSGSASGDAMLADGSYLAGLAMGDSTRTASISALQISLVAFAAFSPFVFSFGYL</sequence>
<comment type="caution">
    <text evidence="3">The sequence shown here is derived from an EMBL/GenBank/DDBJ whole genome shotgun (WGS) entry which is preliminary data.</text>
</comment>
<dbReference type="PANTHER" id="PTHR31048">
    <property type="entry name" value="OS03G0233200 PROTEIN"/>
    <property type="match status" value="1"/>
</dbReference>
<evidence type="ECO:0000256" key="1">
    <source>
        <dbReference type="SAM" id="MobiDB-lite"/>
    </source>
</evidence>
<feature type="compositionally biased region" description="Low complexity" evidence="1">
    <location>
        <begin position="254"/>
        <end position="275"/>
    </location>
</feature>
<keyword evidence="4" id="KW-1185">Reference proteome</keyword>
<evidence type="ECO:0000313" key="3">
    <source>
        <dbReference type="EMBL" id="GAY45965.1"/>
    </source>
</evidence>
<dbReference type="InterPro" id="IPR001938">
    <property type="entry name" value="Thaumatin"/>
</dbReference>
<feature type="compositionally biased region" description="Gly residues" evidence="1">
    <location>
        <begin position="287"/>
        <end position="298"/>
    </location>
</feature>
<dbReference type="STRING" id="55188.A0A2H5P1I2"/>
<dbReference type="PROSITE" id="PS00316">
    <property type="entry name" value="THAUMATIN_1"/>
    <property type="match status" value="1"/>
</dbReference>
<dbReference type="FunFam" id="2.60.110.10:FF:000001">
    <property type="entry name" value="THAUMATIN-LIKE PROTEIN 1"/>
    <property type="match status" value="1"/>
</dbReference>
<dbReference type="PROSITE" id="PS51367">
    <property type="entry name" value="THAUMATIN_2"/>
    <property type="match status" value="1"/>
</dbReference>
<feature type="transmembrane region" description="Helical" evidence="2">
    <location>
        <begin position="337"/>
        <end position="357"/>
    </location>
</feature>
<gene>
    <name evidence="3" type="ORF">CUMW_093380</name>
</gene>
<dbReference type="AlphaFoldDB" id="A0A2H5P1I2"/>
<proteinExistence type="predicted"/>
<keyword evidence="2" id="KW-0812">Transmembrane</keyword>
<dbReference type="EMBL" id="BDQV01000031">
    <property type="protein sequence ID" value="GAY45965.1"/>
    <property type="molecule type" value="Genomic_DNA"/>
</dbReference>
<name>A0A2H5P1I2_CITUN</name>
<dbReference type="Gene3D" id="2.60.110.10">
    <property type="entry name" value="Thaumatin"/>
    <property type="match status" value="1"/>
</dbReference>
<reference evidence="3 4" key="1">
    <citation type="journal article" date="2017" name="Front. Genet.">
        <title>Draft sequencing of the heterozygous diploid genome of Satsuma (Citrus unshiu Marc.) using a hybrid assembly approach.</title>
        <authorList>
            <person name="Shimizu T."/>
            <person name="Tanizawa Y."/>
            <person name="Mochizuki T."/>
            <person name="Nagasaki H."/>
            <person name="Yoshioka T."/>
            <person name="Toyoda A."/>
            <person name="Fujiyama A."/>
            <person name="Kaminuma E."/>
            <person name="Nakamura Y."/>
        </authorList>
    </citation>
    <scope>NUCLEOTIDE SEQUENCE [LARGE SCALE GENOMIC DNA]</scope>
    <source>
        <strain evidence="4">cv. Miyagawa wase</strain>
    </source>
</reference>
<keyword evidence="2" id="KW-1133">Transmembrane helix</keyword>
<dbReference type="Proteomes" id="UP000236630">
    <property type="component" value="Unassembled WGS sequence"/>
</dbReference>
<accession>A0A2H5P1I2</accession>
<evidence type="ECO:0000313" key="4">
    <source>
        <dbReference type="Proteomes" id="UP000236630"/>
    </source>
</evidence>
<feature type="region of interest" description="Disordered" evidence="1">
    <location>
        <begin position="254"/>
        <end position="298"/>
    </location>
</feature>
<dbReference type="InterPro" id="IPR017949">
    <property type="entry name" value="Thaumatin_CS"/>
</dbReference>
<keyword evidence="2" id="KW-0472">Membrane</keyword>
<dbReference type="InterPro" id="IPR037176">
    <property type="entry name" value="Osmotin/thaumatin-like_sf"/>
</dbReference>
<dbReference type="SMART" id="SM00205">
    <property type="entry name" value="THN"/>
    <property type="match status" value="1"/>
</dbReference>
<dbReference type="Pfam" id="PF00314">
    <property type="entry name" value="Thaumatin"/>
    <property type="match status" value="1"/>
</dbReference>
<evidence type="ECO:0000256" key="2">
    <source>
        <dbReference type="SAM" id="Phobius"/>
    </source>
</evidence>
<dbReference type="PRINTS" id="PR00347">
    <property type="entry name" value="THAUMATIN"/>
</dbReference>
<dbReference type="SUPFAM" id="SSF49870">
    <property type="entry name" value="Osmotin, thaumatin-like protein"/>
    <property type="match status" value="1"/>
</dbReference>
<dbReference type="CDD" id="cd09218">
    <property type="entry name" value="TLP-PA"/>
    <property type="match status" value="1"/>
</dbReference>
<evidence type="ECO:0008006" key="5">
    <source>
        <dbReference type="Google" id="ProtNLM"/>
    </source>
</evidence>
<organism evidence="3 4">
    <name type="scientific">Citrus unshiu</name>
    <name type="common">Satsuma mandarin</name>
    <name type="synonym">Citrus nobilis var. unshiu</name>
    <dbReference type="NCBI Taxonomy" id="55188"/>
    <lineage>
        <taxon>Eukaryota</taxon>
        <taxon>Viridiplantae</taxon>
        <taxon>Streptophyta</taxon>
        <taxon>Embryophyta</taxon>
        <taxon>Tracheophyta</taxon>
        <taxon>Spermatophyta</taxon>
        <taxon>Magnoliopsida</taxon>
        <taxon>eudicotyledons</taxon>
        <taxon>Gunneridae</taxon>
        <taxon>Pentapetalae</taxon>
        <taxon>rosids</taxon>
        <taxon>malvids</taxon>
        <taxon>Sapindales</taxon>
        <taxon>Rutaceae</taxon>
        <taxon>Aurantioideae</taxon>
        <taxon>Citrus</taxon>
    </lineage>
</organism>
<protein>
    <recommendedName>
        <fullName evidence="5">Thaumatin-like protein</fullName>
    </recommendedName>
</protein>